<comment type="caution">
    <text evidence="2">The sequence shown here is derived from an EMBL/GenBank/DDBJ whole genome shotgun (WGS) entry which is preliminary data.</text>
</comment>
<evidence type="ECO:0000313" key="2">
    <source>
        <dbReference type="EMBL" id="KAA5832726.1"/>
    </source>
</evidence>
<evidence type="ECO:0000313" key="3">
    <source>
        <dbReference type="Proteomes" id="UP000323946"/>
    </source>
</evidence>
<keyword evidence="2" id="KW-0808">Transferase</keyword>
<dbReference type="InterPro" id="IPR051531">
    <property type="entry name" value="N-acetyltransferase"/>
</dbReference>
<dbReference type="GO" id="GO:0016747">
    <property type="term" value="F:acyltransferase activity, transferring groups other than amino-acyl groups"/>
    <property type="evidence" value="ECO:0007669"/>
    <property type="project" value="InterPro"/>
</dbReference>
<dbReference type="Pfam" id="PF13302">
    <property type="entry name" value="Acetyltransf_3"/>
    <property type="match status" value="1"/>
</dbReference>
<dbReference type="InterPro" id="IPR000182">
    <property type="entry name" value="GNAT_dom"/>
</dbReference>
<dbReference type="Gene3D" id="3.40.630.30">
    <property type="match status" value="1"/>
</dbReference>
<dbReference type="CDD" id="cd04301">
    <property type="entry name" value="NAT_SF"/>
    <property type="match status" value="1"/>
</dbReference>
<dbReference type="EMBL" id="VWPH01000007">
    <property type="protein sequence ID" value="KAA5832726.1"/>
    <property type="molecule type" value="Genomic_DNA"/>
</dbReference>
<dbReference type="OrthoDB" id="3533156at2"/>
<dbReference type="PROSITE" id="PS51186">
    <property type="entry name" value="GNAT"/>
    <property type="match status" value="1"/>
</dbReference>
<dbReference type="InterPro" id="IPR016181">
    <property type="entry name" value="Acyl_CoA_acyltransferase"/>
</dbReference>
<sequence>MRAWEPSCHLQPQTSCSATGRRTTVHGMVEPEEIRTERLVLSRIQPADADAFIALHGTPEAYPHDSRFQRTPEQAREQLDWFREKWAADGIGYWTIRLATSGEVIGFGGVQHKDEDDDPVLNLFYRFFPTAWGNGYATEMARAAISWARQHRPDRPVVITTDVGNSPSIRIAEKLGFARHSERERDGWPEVVFRLAPAR</sequence>
<dbReference type="PANTHER" id="PTHR43792">
    <property type="entry name" value="GNAT FAMILY, PUTATIVE (AFU_ORTHOLOGUE AFUA_3G00765)-RELATED-RELATED"/>
    <property type="match status" value="1"/>
</dbReference>
<dbReference type="PANTHER" id="PTHR43792:SF1">
    <property type="entry name" value="N-ACETYLTRANSFERASE DOMAIN-CONTAINING PROTEIN"/>
    <property type="match status" value="1"/>
</dbReference>
<dbReference type="SUPFAM" id="SSF55729">
    <property type="entry name" value="Acyl-CoA N-acyltransferases (Nat)"/>
    <property type="match status" value="1"/>
</dbReference>
<dbReference type="AlphaFoldDB" id="A0A5M7BR58"/>
<organism evidence="2 3">
    <name type="scientific">Saccharopolyspora hirsuta</name>
    <dbReference type="NCBI Taxonomy" id="1837"/>
    <lineage>
        <taxon>Bacteria</taxon>
        <taxon>Bacillati</taxon>
        <taxon>Actinomycetota</taxon>
        <taxon>Actinomycetes</taxon>
        <taxon>Pseudonocardiales</taxon>
        <taxon>Pseudonocardiaceae</taxon>
        <taxon>Saccharopolyspora</taxon>
    </lineage>
</organism>
<proteinExistence type="predicted"/>
<reference evidence="2 3" key="1">
    <citation type="submission" date="2019-09" db="EMBL/GenBank/DDBJ databases">
        <title>Draft genome sequence of the thermophilic Saccharopolyspora hirsuta VKM Ac-666T.</title>
        <authorList>
            <person name="Lobastova T.G."/>
            <person name="Fokina V."/>
            <person name="Bragin E.Y."/>
            <person name="Shtratnikova V.Y."/>
            <person name="Starodumova I.P."/>
            <person name="Tarlachkov S.V."/>
            <person name="Donova M.V."/>
        </authorList>
    </citation>
    <scope>NUCLEOTIDE SEQUENCE [LARGE SCALE GENOMIC DNA]</scope>
    <source>
        <strain evidence="2 3">VKM Ac-666</strain>
    </source>
</reference>
<evidence type="ECO:0000259" key="1">
    <source>
        <dbReference type="PROSITE" id="PS51186"/>
    </source>
</evidence>
<feature type="domain" description="N-acetyltransferase" evidence="1">
    <location>
        <begin position="39"/>
        <end position="199"/>
    </location>
</feature>
<gene>
    <name evidence="2" type="ORF">F1721_17255</name>
</gene>
<keyword evidence="3" id="KW-1185">Reference proteome</keyword>
<dbReference type="Proteomes" id="UP000323946">
    <property type="component" value="Unassembled WGS sequence"/>
</dbReference>
<protein>
    <submittedName>
        <fullName evidence="2">GNAT family N-acetyltransferase</fullName>
    </submittedName>
</protein>
<name>A0A5M7BR58_SACHI</name>
<accession>A0A5M7BR58</accession>